<reference evidence="2" key="1">
    <citation type="submission" date="2021-04" db="EMBL/GenBank/DDBJ databases">
        <title>Phylogenetic analysis of Acidobacteriaceae.</title>
        <authorList>
            <person name="Qiu L."/>
            <person name="Zhang Q."/>
        </authorList>
    </citation>
    <scope>NUCLEOTIDE SEQUENCE</scope>
    <source>
        <strain evidence="2">DSM 25168</strain>
    </source>
</reference>
<proteinExistence type="predicted"/>
<protein>
    <submittedName>
        <fullName evidence="2">Uncharacterized protein</fullName>
    </submittedName>
</protein>
<organism evidence="2 3">
    <name type="scientific">Occallatibacter riparius</name>
    <dbReference type="NCBI Taxonomy" id="1002689"/>
    <lineage>
        <taxon>Bacteria</taxon>
        <taxon>Pseudomonadati</taxon>
        <taxon>Acidobacteriota</taxon>
        <taxon>Terriglobia</taxon>
        <taxon>Terriglobales</taxon>
        <taxon>Acidobacteriaceae</taxon>
        <taxon>Occallatibacter</taxon>
    </lineage>
</organism>
<gene>
    <name evidence="2" type="ORF">MOP44_14785</name>
</gene>
<feature type="transmembrane region" description="Helical" evidence="1">
    <location>
        <begin position="74"/>
        <end position="98"/>
    </location>
</feature>
<dbReference type="KEGG" id="orp:MOP44_14785"/>
<keyword evidence="1" id="KW-1133">Transmembrane helix</keyword>
<dbReference type="AlphaFoldDB" id="A0A9J7BGH2"/>
<feature type="transmembrane region" description="Helical" evidence="1">
    <location>
        <begin position="105"/>
        <end position="125"/>
    </location>
</feature>
<feature type="transmembrane region" description="Helical" evidence="1">
    <location>
        <begin position="49"/>
        <end position="68"/>
    </location>
</feature>
<name>A0A9J7BGH2_9BACT</name>
<sequence length="127" mass="13948">MPVTNLIGGWVGMLAGVLSGAVIGLLFHRDDWMGGYGSYRRRLTRLGHISFFGLGFLNLLFAATAIQLNLSGNWLATASWGLMAGAITMPVCCFLSAWRKPLRHLFPIPVLSVTAGILSILMGWWRR</sequence>
<keyword evidence="1" id="KW-0812">Transmembrane</keyword>
<dbReference type="Proteomes" id="UP001059380">
    <property type="component" value="Chromosome"/>
</dbReference>
<evidence type="ECO:0000313" key="2">
    <source>
        <dbReference type="EMBL" id="UWZ81847.1"/>
    </source>
</evidence>
<evidence type="ECO:0000256" key="1">
    <source>
        <dbReference type="SAM" id="Phobius"/>
    </source>
</evidence>
<evidence type="ECO:0000313" key="3">
    <source>
        <dbReference type="Proteomes" id="UP001059380"/>
    </source>
</evidence>
<accession>A0A9J7BGH2</accession>
<dbReference type="EMBL" id="CP093313">
    <property type="protein sequence ID" value="UWZ81847.1"/>
    <property type="molecule type" value="Genomic_DNA"/>
</dbReference>
<feature type="transmembrane region" description="Helical" evidence="1">
    <location>
        <begin position="6"/>
        <end position="28"/>
    </location>
</feature>
<keyword evidence="1" id="KW-0472">Membrane</keyword>
<keyword evidence="3" id="KW-1185">Reference proteome</keyword>
<dbReference type="RefSeq" id="WP_260790778.1">
    <property type="nucleotide sequence ID" value="NZ_CP093313.1"/>
</dbReference>